<dbReference type="OMA" id="RELECTY"/>
<accession>M7SVL6</accession>
<dbReference type="KEGG" id="ela:UCREL1_4412"/>
<sequence length="359" mass="39898">MTEASSASGSEPRSIIELELMHRWSTHTYRSMCGIPEEAHYLSQVMPREALKHDFMLDGIFAVTALDIARSSQEPDATKYEHIALEYYNRGSASFRELLTDIPPDIYHLMFIFASAAAVMVLGLPQSTGGNGSGSGGVQTALERIITLADLFHGTLLIVHAGWDKIVDAYVPLRAALSTKVDKPDLLDTSQPVDRNELPFRFASLDLLDDDIRPVLARLDAVNDKVHATPRKGEPELSAAQEEERSAAHDMYRLSIFWLKEGFAEQKMDVVKGYCLSFFILAGQEFAAAAKSSQPLALFILMHWAVQLDKLGEEAWWARTVGRQLVHEVSEFLAVSPLSSMPETRDNVAWARRLVGLPT</sequence>
<dbReference type="InterPro" id="IPR053157">
    <property type="entry name" value="Sterol_Uptake_Regulator"/>
</dbReference>
<proteinExistence type="predicted"/>
<dbReference type="EMBL" id="KB706213">
    <property type="protein sequence ID" value="EMR68573.1"/>
    <property type="molecule type" value="Genomic_DNA"/>
</dbReference>
<dbReference type="AlphaFoldDB" id="M7SVL6"/>
<keyword evidence="2" id="KW-1185">Reference proteome</keyword>
<name>M7SVL6_EUTLA</name>
<protein>
    <submittedName>
        <fullName evidence="1">Putative c6 transcription factor protein</fullName>
    </submittedName>
</protein>
<evidence type="ECO:0000313" key="2">
    <source>
        <dbReference type="Proteomes" id="UP000012174"/>
    </source>
</evidence>
<dbReference type="OrthoDB" id="5295362at2759"/>
<dbReference type="STRING" id="1287681.M7SVL6"/>
<dbReference type="PANTHER" id="PTHR47784">
    <property type="entry name" value="STEROL UPTAKE CONTROL PROTEIN 2"/>
    <property type="match status" value="1"/>
</dbReference>
<evidence type="ECO:0000313" key="1">
    <source>
        <dbReference type="EMBL" id="EMR68573.1"/>
    </source>
</evidence>
<dbReference type="HOGENOM" id="CLU_024934_5_0_1"/>
<organism evidence="1 2">
    <name type="scientific">Eutypa lata (strain UCR-EL1)</name>
    <name type="common">Grapevine dieback disease fungus</name>
    <name type="synonym">Eutypa armeniacae</name>
    <dbReference type="NCBI Taxonomy" id="1287681"/>
    <lineage>
        <taxon>Eukaryota</taxon>
        <taxon>Fungi</taxon>
        <taxon>Dikarya</taxon>
        <taxon>Ascomycota</taxon>
        <taxon>Pezizomycotina</taxon>
        <taxon>Sordariomycetes</taxon>
        <taxon>Xylariomycetidae</taxon>
        <taxon>Xylariales</taxon>
        <taxon>Diatrypaceae</taxon>
        <taxon>Eutypa</taxon>
    </lineage>
</organism>
<dbReference type="GO" id="GO:0001228">
    <property type="term" value="F:DNA-binding transcription activator activity, RNA polymerase II-specific"/>
    <property type="evidence" value="ECO:0007669"/>
    <property type="project" value="TreeGrafter"/>
</dbReference>
<gene>
    <name evidence="1" type="ORF">UCREL1_4412</name>
</gene>
<dbReference type="Proteomes" id="UP000012174">
    <property type="component" value="Unassembled WGS sequence"/>
</dbReference>
<dbReference type="eggNOG" id="ENOG502SNX9">
    <property type="taxonomic scope" value="Eukaryota"/>
</dbReference>
<reference evidence="2" key="1">
    <citation type="journal article" date="2013" name="Genome Announc.">
        <title>Draft genome sequence of the grapevine dieback fungus Eutypa lata UCR-EL1.</title>
        <authorList>
            <person name="Blanco-Ulate B."/>
            <person name="Rolshausen P.E."/>
            <person name="Cantu D."/>
        </authorList>
    </citation>
    <scope>NUCLEOTIDE SEQUENCE [LARGE SCALE GENOMIC DNA]</scope>
    <source>
        <strain evidence="2">UCR-EL1</strain>
    </source>
</reference>
<dbReference type="PANTHER" id="PTHR47784:SF10">
    <property type="entry name" value="TRANSCRIPTION FACTOR, PUTATIVE (AFU_ORTHOLOGUE AFUA_6G14150)-RELATED"/>
    <property type="match status" value="1"/>
</dbReference>